<gene>
    <name evidence="2" type="ORF">N180_11610</name>
</gene>
<keyword evidence="3" id="KW-1185">Reference proteome</keyword>
<reference evidence="2 3" key="1">
    <citation type="journal article" date="1992" name="Int. J. Syst. Bacteriol.">
        <title>Sphingobacterium antarcticus sp. nov. a Psychrotrophic Bacterium from the Soils of Schirmacher Oasis, Antarctica.</title>
        <authorList>
            <person name="Shivaji S."/>
            <person name="Ray M.K."/>
            <person name="Rao N.S."/>
            <person name="Saiserr L."/>
            <person name="Jagannadham M.V."/>
            <person name="Kumar G.S."/>
            <person name="Reddy G."/>
            <person name="Bhargava P.M."/>
        </authorList>
    </citation>
    <scope>NUCLEOTIDE SEQUENCE [LARGE SCALE GENOMIC DNA]</scope>
    <source>
        <strain evidence="2 3">4BY</strain>
    </source>
</reference>
<dbReference type="AlphaFoldDB" id="A0A081PM40"/>
<keyword evidence="1" id="KW-1133">Transmembrane helix</keyword>
<sequence>MDSIGLISDRSYDVYRNSSINLLVCHTFFYLLHYFLIILWIERQLFNPVNNIIFGIKRLIWVKFTQKMPERKLYYSRRQGKIDESPELSLKLLKKLYLVIYNQMDTSKSTLVTIASIKI</sequence>
<proteinExistence type="predicted"/>
<evidence type="ECO:0000256" key="1">
    <source>
        <dbReference type="SAM" id="Phobius"/>
    </source>
</evidence>
<keyword evidence="1" id="KW-0812">Transmembrane</keyword>
<accession>A0A081PM40</accession>
<evidence type="ECO:0000313" key="3">
    <source>
        <dbReference type="Proteomes" id="UP000028007"/>
    </source>
</evidence>
<comment type="caution">
    <text evidence="2">The sequence shown here is derived from an EMBL/GenBank/DDBJ whole genome shotgun (WGS) entry which is preliminary data.</text>
</comment>
<organism evidence="2 3">
    <name type="scientific">Pedobacter antarcticus 4BY</name>
    <dbReference type="NCBI Taxonomy" id="1358423"/>
    <lineage>
        <taxon>Bacteria</taxon>
        <taxon>Pseudomonadati</taxon>
        <taxon>Bacteroidota</taxon>
        <taxon>Sphingobacteriia</taxon>
        <taxon>Sphingobacteriales</taxon>
        <taxon>Sphingobacteriaceae</taxon>
        <taxon>Pedobacter</taxon>
    </lineage>
</organism>
<name>A0A081PM40_9SPHI</name>
<protein>
    <submittedName>
        <fullName evidence="2">Uncharacterized protein</fullName>
    </submittedName>
</protein>
<feature type="transmembrane region" description="Helical" evidence="1">
    <location>
        <begin position="20"/>
        <end position="41"/>
    </location>
</feature>
<evidence type="ECO:0000313" key="2">
    <source>
        <dbReference type="EMBL" id="KEQ31763.1"/>
    </source>
</evidence>
<keyword evidence="1" id="KW-0472">Membrane</keyword>
<dbReference type="EMBL" id="JNFF01000002">
    <property type="protein sequence ID" value="KEQ31763.1"/>
    <property type="molecule type" value="Genomic_DNA"/>
</dbReference>
<dbReference type="Proteomes" id="UP000028007">
    <property type="component" value="Unassembled WGS sequence"/>
</dbReference>